<evidence type="ECO:0000313" key="2">
    <source>
        <dbReference type="EMBL" id="QMI58130.1"/>
    </source>
</evidence>
<feature type="region of interest" description="Disordered" evidence="1">
    <location>
        <begin position="1"/>
        <end position="31"/>
    </location>
</feature>
<evidence type="ECO:0000256" key="1">
    <source>
        <dbReference type="SAM" id="MobiDB-lite"/>
    </source>
</evidence>
<protein>
    <submittedName>
        <fullName evidence="2">ORF</fullName>
    </submittedName>
</protein>
<proteinExistence type="predicted"/>
<accession>A0A7D6WXQ6</accession>
<feature type="compositionally biased region" description="Basic residues" evidence="1">
    <location>
        <begin position="1"/>
        <end position="13"/>
    </location>
</feature>
<sequence length="291" mass="32770">MSGNRRFRPKKSHSSAVTRQELSGMKMKVPENPPEVTYQPWNQATIVDNFNNKVVCTVHSLTRQIWDQLDPNHHGFKPCDEDNTKSEFRILIKIQTIRAWALAGKMIALSVEDFLVPNKDKAAVDQLCGIVDTGNANHTPALGYRLPIAHQNAVHRDSKDEFGLQHLFQIQCDGPAICYIGILWRFDGPSKLPTFNRCVEQMVRDIRFTSTNTNRKVHSLDERLKKVNEQLDDLIDKQPSIISELSNEIPIGAAAVTFAAKDTIVDLFSELKALRTTLSPASSFDFVADSE</sequence>
<organism evidence="2">
    <name type="scientific">Chaq-like virus</name>
    <dbReference type="NCBI Taxonomy" id="2759331"/>
    <lineage>
        <taxon>Viruses</taxon>
        <taxon>Riboviria</taxon>
        <taxon>Orthornavirae</taxon>
        <taxon>Pisuviricota</taxon>
        <taxon>Duplopiviricetes</taxon>
        <taxon>Durnavirales</taxon>
        <taxon>Partitiviridae</taxon>
    </lineage>
</organism>
<reference evidence="2" key="1">
    <citation type="submission" date="2020-07" db="EMBL/GenBank/DDBJ databases">
        <title>Partitiviruses infecting Drosophila melanogaster and Aedes aegypti exhibit efficient biparental vertical transmission.</title>
        <authorList>
            <person name="Cross S.T."/>
            <person name="Stenglein M.D."/>
        </authorList>
    </citation>
    <scope>NUCLEOTIDE SEQUENCE</scope>
    <source>
        <strain evidence="2">CLv.PozaRica20</strain>
    </source>
</reference>
<name>A0A7D6WXQ6_9VIRU</name>
<dbReference type="EMBL" id="MT742176">
    <property type="protein sequence ID" value="QMI58130.1"/>
    <property type="molecule type" value="Genomic_RNA"/>
</dbReference>